<sequence length="119" mass="13192">MVGGEQHDNQPHQNCGNAYLHLLGGSDPLPPKLSLGPHPLQVVRSAKLLGVTVDDQLTWKLHVTATVRLGAYRLYMLRRLKSLGTPADEVKGIYITFILPKLMYASPVWSSSLTFTQQQ</sequence>
<comment type="caution">
    <text evidence="1">The sequence shown here is derived from an EMBL/GenBank/DDBJ whole genome shotgun (WGS) entry which is preliminary data.</text>
</comment>
<reference evidence="1 2" key="1">
    <citation type="submission" date="2019-05" db="EMBL/GenBank/DDBJ databases">
        <title>Another draft genome of Portunus trituberculatus and its Hox gene families provides insights of decapod evolution.</title>
        <authorList>
            <person name="Jeong J.-H."/>
            <person name="Song I."/>
            <person name="Kim S."/>
            <person name="Choi T."/>
            <person name="Kim D."/>
            <person name="Ryu S."/>
            <person name="Kim W."/>
        </authorList>
    </citation>
    <scope>NUCLEOTIDE SEQUENCE [LARGE SCALE GENOMIC DNA]</scope>
    <source>
        <tissue evidence="1">Muscle</tissue>
    </source>
</reference>
<proteinExistence type="predicted"/>
<protein>
    <recommendedName>
        <fullName evidence="3">RNA-directed DNA polymerase from mobile element jockey</fullName>
    </recommendedName>
</protein>
<evidence type="ECO:0000313" key="1">
    <source>
        <dbReference type="EMBL" id="MPD04445.1"/>
    </source>
</evidence>
<dbReference type="OrthoDB" id="411823at2759"/>
<dbReference type="EMBL" id="VSRR010141114">
    <property type="protein sequence ID" value="MPD04445.1"/>
    <property type="molecule type" value="Genomic_DNA"/>
</dbReference>
<dbReference type="AlphaFoldDB" id="A0A5B7KIL9"/>
<dbReference type="Proteomes" id="UP000324222">
    <property type="component" value="Unassembled WGS sequence"/>
</dbReference>
<accession>A0A5B7KIL9</accession>
<evidence type="ECO:0008006" key="3">
    <source>
        <dbReference type="Google" id="ProtNLM"/>
    </source>
</evidence>
<keyword evidence="2" id="KW-1185">Reference proteome</keyword>
<gene>
    <name evidence="1" type="ORF">E2C01_100136</name>
</gene>
<name>A0A5B7KIL9_PORTR</name>
<organism evidence="1 2">
    <name type="scientific">Portunus trituberculatus</name>
    <name type="common">Swimming crab</name>
    <name type="synonym">Neptunus trituberculatus</name>
    <dbReference type="NCBI Taxonomy" id="210409"/>
    <lineage>
        <taxon>Eukaryota</taxon>
        <taxon>Metazoa</taxon>
        <taxon>Ecdysozoa</taxon>
        <taxon>Arthropoda</taxon>
        <taxon>Crustacea</taxon>
        <taxon>Multicrustacea</taxon>
        <taxon>Malacostraca</taxon>
        <taxon>Eumalacostraca</taxon>
        <taxon>Eucarida</taxon>
        <taxon>Decapoda</taxon>
        <taxon>Pleocyemata</taxon>
        <taxon>Brachyura</taxon>
        <taxon>Eubrachyura</taxon>
        <taxon>Portunoidea</taxon>
        <taxon>Portunidae</taxon>
        <taxon>Portuninae</taxon>
        <taxon>Portunus</taxon>
    </lineage>
</organism>
<evidence type="ECO:0000313" key="2">
    <source>
        <dbReference type="Proteomes" id="UP000324222"/>
    </source>
</evidence>